<dbReference type="InterPro" id="IPR036691">
    <property type="entry name" value="Endo/exonu/phosph_ase_sf"/>
</dbReference>
<dbReference type="PANTHER" id="PTHR14859">
    <property type="entry name" value="CALCOFLUOR WHITE HYPERSENSITIVE PROTEIN PRECURSOR"/>
    <property type="match status" value="1"/>
</dbReference>
<keyword evidence="2" id="KW-0378">Hydrolase</keyword>
<reference evidence="2" key="1">
    <citation type="journal article" date="2014" name="Int. J. Syst. Evol. Microbiol.">
        <title>Complete genome sequence of Corynebacterium casei LMG S-19264T (=DSM 44701T), isolated from a smear-ripened cheese.</title>
        <authorList>
            <consortium name="US DOE Joint Genome Institute (JGI-PGF)"/>
            <person name="Walter F."/>
            <person name="Albersmeier A."/>
            <person name="Kalinowski J."/>
            <person name="Ruckert C."/>
        </authorList>
    </citation>
    <scope>NUCLEOTIDE SEQUENCE</scope>
    <source>
        <strain evidence="2">KCTC 12711</strain>
    </source>
</reference>
<keyword evidence="2" id="KW-0540">Nuclease</keyword>
<dbReference type="InterPro" id="IPR051916">
    <property type="entry name" value="GPI-anchor_lipid_remodeler"/>
</dbReference>
<dbReference type="RefSeq" id="WP_189402694.1">
    <property type="nucleotide sequence ID" value="NZ_BMXA01000008.1"/>
</dbReference>
<feature type="domain" description="Endonuclease/exonuclease/phosphatase" evidence="1">
    <location>
        <begin position="47"/>
        <end position="257"/>
    </location>
</feature>
<dbReference type="InterPro" id="IPR005135">
    <property type="entry name" value="Endo/exonuclease/phosphatase"/>
</dbReference>
<evidence type="ECO:0000313" key="2">
    <source>
        <dbReference type="EMBL" id="GHA19661.1"/>
    </source>
</evidence>
<gene>
    <name evidence="2" type="ORF">GCM10008090_31700</name>
</gene>
<dbReference type="GO" id="GO:0016020">
    <property type="term" value="C:membrane"/>
    <property type="evidence" value="ECO:0007669"/>
    <property type="project" value="GOC"/>
</dbReference>
<dbReference type="Pfam" id="PF03372">
    <property type="entry name" value="Exo_endo_phos"/>
    <property type="match status" value="1"/>
</dbReference>
<keyword evidence="3" id="KW-1185">Reference proteome</keyword>
<keyword evidence="2" id="KW-0255">Endonuclease</keyword>
<name>A0A918S1T6_9GAMM</name>
<sequence length="267" mass="29669">MSRIFVIVLILVLVLAARKSKPAGDKAGHGLIGLPANLSEPDLLRVATYNIQTGKDANGRRDLLASARVMAAAHLVGVQEVYAPSLSNLLGIGRAQTQRIAEAGGFGWLFCATRRRWLREHRGNALLSKLQIKDWVVEMLPDQSNKSFRNMTVAEVAWKGQSFHFINTHLHTRGGRETQLELVLQEFAKYPRAILVGDFNSRAQTTALANALKDIDVLDAVSVAGLDLENRDRIDWILTRGFKVLEGQMVEIGVSDHPYYEVTLDFK</sequence>
<dbReference type="Proteomes" id="UP000614811">
    <property type="component" value="Unassembled WGS sequence"/>
</dbReference>
<proteinExistence type="predicted"/>
<dbReference type="GO" id="GO:0006506">
    <property type="term" value="P:GPI anchor biosynthetic process"/>
    <property type="evidence" value="ECO:0007669"/>
    <property type="project" value="TreeGrafter"/>
</dbReference>
<dbReference type="Gene3D" id="3.60.10.10">
    <property type="entry name" value="Endonuclease/exonuclease/phosphatase"/>
    <property type="match status" value="1"/>
</dbReference>
<organism evidence="2 3">
    <name type="scientific">Arenicella chitinivorans</name>
    <dbReference type="NCBI Taxonomy" id="1329800"/>
    <lineage>
        <taxon>Bacteria</taxon>
        <taxon>Pseudomonadati</taxon>
        <taxon>Pseudomonadota</taxon>
        <taxon>Gammaproteobacteria</taxon>
        <taxon>Arenicellales</taxon>
        <taxon>Arenicellaceae</taxon>
        <taxon>Arenicella</taxon>
    </lineage>
</organism>
<comment type="caution">
    <text evidence="2">The sequence shown here is derived from an EMBL/GenBank/DDBJ whole genome shotgun (WGS) entry which is preliminary data.</text>
</comment>
<dbReference type="PANTHER" id="PTHR14859:SF15">
    <property type="entry name" value="ENDONUCLEASE_EXONUCLEASE_PHOSPHATASE DOMAIN-CONTAINING PROTEIN"/>
    <property type="match status" value="1"/>
</dbReference>
<dbReference type="AlphaFoldDB" id="A0A918S1T6"/>
<protein>
    <submittedName>
        <fullName evidence="2">Endonuclease</fullName>
    </submittedName>
</protein>
<evidence type="ECO:0000259" key="1">
    <source>
        <dbReference type="Pfam" id="PF03372"/>
    </source>
</evidence>
<accession>A0A918S1T6</accession>
<reference evidence="2" key="2">
    <citation type="submission" date="2020-09" db="EMBL/GenBank/DDBJ databases">
        <authorList>
            <person name="Sun Q."/>
            <person name="Kim S."/>
        </authorList>
    </citation>
    <scope>NUCLEOTIDE SEQUENCE</scope>
    <source>
        <strain evidence="2">KCTC 12711</strain>
    </source>
</reference>
<dbReference type="SUPFAM" id="SSF56219">
    <property type="entry name" value="DNase I-like"/>
    <property type="match status" value="1"/>
</dbReference>
<evidence type="ECO:0000313" key="3">
    <source>
        <dbReference type="Proteomes" id="UP000614811"/>
    </source>
</evidence>
<dbReference type="EMBL" id="BMXA01000008">
    <property type="protein sequence ID" value="GHA19661.1"/>
    <property type="molecule type" value="Genomic_DNA"/>
</dbReference>
<dbReference type="GO" id="GO:0004519">
    <property type="term" value="F:endonuclease activity"/>
    <property type="evidence" value="ECO:0007669"/>
    <property type="project" value="UniProtKB-KW"/>
</dbReference>